<evidence type="ECO:0000256" key="1">
    <source>
        <dbReference type="ARBA" id="ARBA00023235"/>
    </source>
</evidence>
<reference evidence="3" key="2">
    <citation type="submission" date="2021-04" db="EMBL/GenBank/DDBJ databases">
        <authorList>
            <person name="Gilroy R."/>
        </authorList>
    </citation>
    <scope>NUCLEOTIDE SEQUENCE</scope>
    <source>
        <strain evidence="3">2189</strain>
    </source>
</reference>
<dbReference type="InterPro" id="IPR014347">
    <property type="entry name" value="Tautomerase/MIF_sf"/>
</dbReference>
<dbReference type="AlphaFoldDB" id="A0A9D1W0K6"/>
<dbReference type="Proteomes" id="UP000886847">
    <property type="component" value="Unassembled WGS sequence"/>
</dbReference>
<evidence type="ECO:0000313" key="4">
    <source>
        <dbReference type="Proteomes" id="UP000886847"/>
    </source>
</evidence>
<dbReference type="Pfam" id="PF01361">
    <property type="entry name" value="Tautomerase"/>
    <property type="match status" value="1"/>
</dbReference>
<comment type="caution">
    <text evidence="3">The sequence shown here is derived from an EMBL/GenBank/DDBJ whole genome shotgun (WGS) entry which is preliminary data.</text>
</comment>
<dbReference type="EMBL" id="DXEW01000008">
    <property type="protein sequence ID" value="HIX50025.1"/>
    <property type="molecule type" value="Genomic_DNA"/>
</dbReference>
<protein>
    <submittedName>
        <fullName evidence="3">Tautomerase family protein</fullName>
    </submittedName>
</protein>
<dbReference type="GO" id="GO:0016853">
    <property type="term" value="F:isomerase activity"/>
    <property type="evidence" value="ECO:0007669"/>
    <property type="project" value="UniProtKB-KW"/>
</dbReference>
<dbReference type="InterPro" id="IPR004370">
    <property type="entry name" value="4-OT-like_dom"/>
</dbReference>
<proteinExistence type="predicted"/>
<dbReference type="Gene3D" id="3.30.429.10">
    <property type="entry name" value="Macrophage Migration Inhibitory Factor"/>
    <property type="match status" value="1"/>
</dbReference>
<sequence length="79" mass="9124">MPHIEVKMLAGRTEEQKKKLAAALVKALTQELHCSDHYVTCTIEDYDARAWQDVFKTEITDKPQSVVYKKAEYDPKDLL</sequence>
<organism evidence="3 4">
    <name type="scientific">Candidatus Borkfalkia faecavium</name>
    <dbReference type="NCBI Taxonomy" id="2838508"/>
    <lineage>
        <taxon>Bacteria</taxon>
        <taxon>Bacillati</taxon>
        <taxon>Bacillota</taxon>
        <taxon>Clostridia</taxon>
        <taxon>Christensenellales</taxon>
        <taxon>Christensenellaceae</taxon>
        <taxon>Candidatus Borkfalkia</taxon>
    </lineage>
</organism>
<keyword evidence="1" id="KW-0413">Isomerase</keyword>
<gene>
    <name evidence="3" type="ORF">H9851_01960</name>
</gene>
<accession>A0A9D1W0K6</accession>
<dbReference type="SUPFAM" id="SSF55331">
    <property type="entry name" value="Tautomerase/MIF"/>
    <property type="match status" value="1"/>
</dbReference>
<name>A0A9D1W0K6_9FIRM</name>
<evidence type="ECO:0000313" key="3">
    <source>
        <dbReference type="EMBL" id="HIX50025.1"/>
    </source>
</evidence>
<evidence type="ECO:0000259" key="2">
    <source>
        <dbReference type="Pfam" id="PF01361"/>
    </source>
</evidence>
<reference evidence="3" key="1">
    <citation type="journal article" date="2021" name="PeerJ">
        <title>Extensive microbial diversity within the chicken gut microbiome revealed by metagenomics and culture.</title>
        <authorList>
            <person name="Gilroy R."/>
            <person name="Ravi A."/>
            <person name="Getino M."/>
            <person name="Pursley I."/>
            <person name="Horton D.L."/>
            <person name="Alikhan N.F."/>
            <person name="Baker D."/>
            <person name="Gharbi K."/>
            <person name="Hall N."/>
            <person name="Watson M."/>
            <person name="Adriaenssens E.M."/>
            <person name="Foster-Nyarko E."/>
            <person name="Jarju S."/>
            <person name="Secka A."/>
            <person name="Antonio M."/>
            <person name="Oren A."/>
            <person name="Chaudhuri R.R."/>
            <person name="La Ragione R."/>
            <person name="Hildebrand F."/>
            <person name="Pallen M.J."/>
        </authorList>
    </citation>
    <scope>NUCLEOTIDE SEQUENCE</scope>
    <source>
        <strain evidence="3">2189</strain>
    </source>
</reference>
<feature type="domain" description="4-oxalocrotonate tautomerase-like" evidence="2">
    <location>
        <begin position="2"/>
        <end position="51"/>
    </location>
</feature>